<dbReference type="InterPro" id="IPR023299">
    <property type="entry name" value="ATPase_P-typ_cyto_dom_N"/>
</dbReference>
<dbReference type="Gene3D" id="3.40.1110.10">
    <property type="entry name" value="Calcium-transporting ATPase, cytoplasmic domain N"/>
    <property type="match status" value="1"/>
</dbReference>
<comment type="subcellular location">
    <subcellularLocation>
        <location evidence="11">Cell membrane</location>
    </subcellularLocation>
    <subcellularLocation>
        <location evidence="1">Membrane</location>
        <topology evidence="1">Multi-pass membrane protein</topology>
    </subcellularLocation>
</comment>
<dbReference type="SUPFAM" id="SSF55008">
    <property type="entry name" value="HMA, heavy metal-associated domain"/>
    <property type="match status" value="1"/>
</dbReference>
<dbReference type="InterPro" id="IPR044492">
    <property type="entry name" value="P_typ_ATPase_HD_dom"/>
</dbReference>
<dbReference type="EMBL" id="JACIGE010000013">
    <property type="protein sequence ID" value="MBB4248724.1"/>
    <property type="molecule type" value="Genomic_DNA"/>
</dbReference>
<keyword evidence="6" id="KW-1278">Translocase</keyword>
<dbReference type="Pfam" id="PF00122">
    <property type="entry name" value="E1-E2_ATPase"/>
    <property type="match status" value="1"/>
</dbReference>
<dbReference type="SFLD" id="SFLDF00027">
    <property type="entry name" value="p-type_atpase"/>
    <property type="match status" value="1"/>
</dbReference>
<dbReference type="GO" id="GO:0016887">
    <property type="term" value="F:ATP hydrolysis activity"/>
    <property type="evidence" value="ECO:0007669"/>
    <property type="project" value="InterPro"/>
</dbReference>
<evidence type="ECO:0000256" key="9">
    <source>
        <dbReference type="ARBA" id="ARBA00039097"/>
    </source>
</evidence>
<dbReference type="SUPFAM" id="SSF56784">
    <property type="entry name" value="HAD-like"/>
    <property type="match status" value="1"/>
</dbReference>
<keyword evidence="3" id="KW-0812">Transmembrane</keyword>
<dbReference type="PROSITE" id="PS01229">
    <property type="entry name" value="COF_2"/>
    <property type="match status" value="1"/>
</dbReference>
<evidence type="ECO:0000256" key="8">
    <source>
        <dbReference type="ARBA" id="ARBA00023136"/>
    </source>
</evidence>
<keyword evidence="8" id="KW-0472">Membrane</keyword>
<keyword evidence="7" id="KW-1133">Transmembrane helix</keyword>
<evidence type="ECO:0000256" key="4">
    <source>
        <dbReference type="ARBA" id="ARBA00022741"/>
    </source>
</evidence>
<evidence type="ECO:0000256" key="12">
    <source>
        <dbReference type="SAM" id="MobiDB-lite"/>
    </source>
</evidence>
<evidence type="ECO:0000256" key="6">
    <source>
        <dbReference type="ARBA" id="ARBA00022967"/>
    </source>
</evidence>
<dbReference type="InterPro" id="IPR008250">
    <property type="entry name" value="ATPase_P-typ_transduc_dom_A_sf"/>
</dbReference>
<dbReference type="InterPro" id="IPR001757">
    <property type="entry name" value="P_typ_ATPase"/>
</dbReference>
<dbReference type="InterPro" id="IPR036163">
    <property type="entry name" value="HMA_dom_sf"/>
</dbReference>
<dbReference type="NCBIfam" id="TIGR01525">
    <property type="entry name" value="ATPase-IB_hvy"/>
    <property type="match status" value="1"/>
</dbReference>
<keyword evidence="5 11" id="KW-0067">ATP-binding</keyword>
<proteinExistence type="inferred from homology"/>
<dbReference type="InterPro" id="IPR023214">
    <property type="entry name" value="HAD_sf"/>
</dbReference>
<dbReference type="GO" id="GO:0005886">
    <property type="term" value="C:plasma membrane"/>
    <property type="evidence" value="ECO:0007669"/>
    <property type="project" value="UniProtKB-SubCell"/>
</dbReference>
<dbReference type="Gene3D" id="3.30.70.100">
    <property type="match status" value="1"/>
</dbReference>
<dbReference type="GO" id="GO:0015086">
    <property type="term" value="F:cadmium ion transmembrane transporter activity"/>
    <property type="evidence" value="ECO:0007669"/>
    <property type="project" value="TreeGrafter"/>
</dbReference>
<dbReference type="NCBIfam" id="TIGR01494">
    <property type="entry name" value="ATPase_P-type"/>
    <property type="match status" value="1"/>
</dbReference>
<dbReference type="Proteomes" id="UP000587070">
    <property type="component" value="Unassembled WGS sequence"/>
</dbReference>
<evidence type="ECO:0000256" key="5">
    <source>
        <dbReference type="ARBA" id="ARBA00022840"/>
    </source>
</evidence>
<evidence type="ECO:0000313" key="14">
    <source>
        <dbReference type="EMBL" id="MBB4248724.1"/>
    </source>
</evidence>
<feature type="compositionally biased region" description="Low complexity" evidence="12">
    <location>
        <begin position="1"/>
        <end position="35"/>
    </location>
</feature>
<dbReference type="Gene3D" id="2.70.150.10">
    <property type="entry name" value="Calcium-transporting ATPase, cytoplasmic transduction domain A"/>
    <property type="match status" value="1"/>
</dbReference>
<organism evidence="14 15">
    <name type="scientific">Rhodocyclus tenuis</name>
    <name type="common">Rhodospirillum tenue</name>
    <dbReference type="NCBI Taxonomy" id="1066"/>
    <lineage>
        <taxon>Bacteria</taxon>
        <taxon>Pseudomonadati</taxon>
        <taxon>Pseudomonadota</taxon>
        <taxon>Betaproteobacteria</taxon>
        <taxon>Rhodocyclales</taxon>
        <taxon>Rhodocyclaceae</taxon>
        <taxon>Rhodocyclus</taxon>
    </lineage>
</organism>
<keyword evidence="4 11" id="KW-0547">Nucleotide-binding</keyword>
<dbReference type="Pfam" id="PF00702">
    <property type="entry name" value="Hydrolase"/>
    <property type="match status" value="1"/>
</dbReference>
<comment type="catalytic activity">
    <reaction evidence="10">
        <text>Zn(2+)(in) + ATP + H2O = Zn(2+)(out) + ADP + phosphate + H(+)</text>
        <dbReference type="Rhea" id="RHEA:20621"/>
        <dbReference type="ChEBI" id="CHEBI:15377"/>
        <dbReference type="ChEBI" id="CHEBI:15378"/>
        <dbReference type="ChEBI" id="CHEBI:29105"/>
        <dbReference type="ChEBI" id="CHEBI:30616"/>
        <dbReference type="ChEBI" id="CHEBI:43474"/>
        <dbReference type="ChEBI" id="CHEBI:456216"/>
        <dbReference type="EC" id="7.2.2.12"/>
    </reaction>
</comment>
<dbReference type="InterPro" id="IPR006121">
    <property type="entry name" value="HMA_dom"/>
</dbReference>
<evidence type="ECO:0000256" key="10">
    <source>
        <dbReference type="ARBA" id="ARBA00047308"/>
    </source>
</evidence>
<dbReference type="AlphaFoldDB" id="A0A840G2Z9"/>
<dbReference type="GO" id="GO:0046872">
    <property type="term" value="F:metal ion binding"/>
    <property type="evidence" value="ECO:0007669"/>
    <property type="project" value="UniProtKB-KW"/>
</dbReference>
<evidence type="ECO:0000256" key="2">
    <source>
        <dbReference type="ARBA" id="ARBA00006024"/>
    </source>
</evidence>
<dbReference type="InterPro" id="IPR059000">
    <property type="entry name" value="ATPase_P-type_domA"/>
</dbReference>
<dbReference type="InterPro" id="IPR018303">
    <property type="entry name" value="ATPase_P-typ_P_site"/>
</dbReference>
<keyword evidence="15" id="KW-1185">Reference proteome</keyword>
<dbReference type="PANTHER" id="PTHR48085">
    <property type="entry name" value="CADMIUM/ZINC-TRANSPORTING ATPASE HMA2-RELATED"/>
    <property type="match status" value="1"/>
</dbReference>
<dbReference type="RefSeq" id="WP_322741732.1">
    <property type="nucleotide sequence ID" value="NZ_JACIGE010000013.1"/>
</dbReference>
<dbReference type="EC" id="7.2.2.12" evidence="9"/>
<protein>
    <recommendedName>
        <fullName evidence="9">P-type Zn(2+) transporter</fullName>
        <ecNumber evidence="9">7.2.2.12</ecNumber>
    </recommendedName>
</protein>
<keyword evidence="11" id="KW-0479">Metal-binding</keyword>
<dbReference type="PANTHER" id="PTHR48085:SF5">
    <property type="entry name" value="CADMIUM_ZINC-TRANSPORTING ATPASE HMA4-RELATED"/>
    <property type="match status" value="1"/>
</dbReference>
<accession>A0A840G2Z9</accession>
<dbReference type="SFLD" id="SFLDS00003">
    <property type="entry name" value="Haloacid_Dehalogenase"/>
    <property type="match status" value="1"/>
</dbReference>
<dbReference type="InterPro" id="IPR036412">
    <property type="entry name" value="HAD-like_sf"/>
</dbReference>
<dbReference type="Gene3D" id="3.40.50.1000">
    <property type="entry name" value="HAD superfamily/HAD-like"/>
    <property type="match status" value="1"/>
</dbReference>
<dbReference type="SUPFAM" id="SSF81653">
    <property type="entry name" value="Calcium ATPase, transduction domain A"/>
    <property type="match status" value="1"/>
</dbReference>
<evidence type="ECO:0000256" key="3">
    <source>
        <dbReference type="ARBA" id="ARBA00022692"/>
    </source>
</evidence>
<dbReference type="PRINTS" id="PR00119">
    <property type="entry name" value="CATATPASE"/>
</dbReference>
<dbReference type="SFLD" id="SFLDG00002">
    <property type="entry name" value="C1.7:_P-type_atpase_like"/>
    <property type="match status" value="1"/>
</dbReference>
<evidence type="ECO:0000256" key="7">
    <source>
        <dbReference type="ARBA" id="ARBA00022989"/>
    </source>
</evidence>
<reference evidence="14 15" key="1">
    <citation type="submission" date="2020-08" db="EMBL/GenBank/DDBJ databases">
        <title>Genome sequencing of Purple Non-Sulfur Bacteria from various extreme environments.</title>
        <authorList>
            <person name="Mayer M."/>
        </authorList>
    </citation>
    <scope>NUCLEOTIDE SEQUENCE [LARGE SCALE GENOMIC DNA]</scope>
    <source>
        <strain evidence="14 15">2761</strain>
    </source>
</reference>
<name>A0A840G2Z9_RHOTE</name>
<comment type="caution">
    <text evidence="14">The sequence shown here is derived from an EMBL/GenBank/DDBJ whole genome shotgun (WGS) entry which is preliminary data.</text>
</comment>
<feature type="domain" description="P-type ATPase A" evidence="13">
    <location>
        <begin position="237"/>
        <end position="331"/>
    </location>
</feature>
<feature type="region of interest" description="Disordered" evidence="12">
    <location>
        <begin position="1"/>
        <end position="45"/>
    </location>
</feature>
<comment type="similarity">
    <text evidence="2 11">Belongs to the cation transport ATPase (P-type) (TC 3.A.3) family. Type IB subfamily.</text>
</comment>
<gene>
    <name evidence="14" type="ORF">GGD90_003124</name>
</gene>
<dbReference type="PROSITE" id="PS00154">
    <property type="entry name" value="ATPASE_E1_E2"/>
    <property type="match status" value="1"/>
</dbReference>
<keyword evidence="11" id="KW-1003">Cell membrane</keyword>
<dbReference type="CDD" id="cd07550">
    <property type="entry name" value="P-type_ATPase_HM"/>
    <property type="match status" value="1"/>
</dbReference>
<dbReference type="CDD" id="cd00371">
    <property type="entry name" value="HMA"/>
    <property type="match status" value="1"/>
</dbReference>
<evidence type="ECO:0000256" key="11">
    <source>
        <dbReference type="RuleBase" id="RU362081"/>
    </source>
</evidence>
<evidence type="ECO:0000256" key="1">
    <source>
        <dbReference type="ARBA" id="ARBA00004141"/>
    </source>
</evidence>
<dbReference type="InterPro" id="IPR051014">
    <property type="entry name" value="Cation_Transport_ATPase_IB"/>
</dbReference>
<evidence type="ECO:0000259" key="13">
    <source>
        <dbReference type="Pfam" id="PF00122"/>
    </source>
</evidence>
<dbReference type="GO" id="GO:0005524">
    <property type="term" value="F:ATP binding"/>
    <property type="evidence" value="ECO:0007669"/>
    <property type="project" value="UniProtKB-UniRule"/>
</dbReference>
<dbReference type="InterPro" id="IPR027256">
    <property type="entry name" value="P-typ_ATPase_IB"/>
</dbReference>
<dbReference type="GO" id="GO:0016463">
    <property type="term" value="F:P-type zinc transporter activity"/>
    <property type="evidence" value="ECO:0007669"/>
    <property type="project" value="UniProtKB-EC"/>
</dbReference>
<evidence type="ECO:0000313" key="15">
    <source>
        <dbReference type="Proteomes" id="UP000587070"/>
    </source>
</evidence>
<sequence>MSSLPGAAAPNPSAAATDATPGASSSNSSNSSSTDSSERSPFVSMRVVHRLPGRLRLRFKTRTGAAFQPRQVQLAIENLAGVVDARINPAAASLIVRFDPAKTDAETLCSAIRQLPVRPSPSARSTPAPAGEEMRALLISGGLLLGSSLLPLPLRMPATLAAALPVFGEAVDDLLQRGITSHVLEALAIAISALRRDYTAANATSFMLALGEYLEHSIERRSDDLLKQLLRPDTGLVWVEEDGVERQIDSAGIAVGATVIVAAGATVPVDGTVLGGEALINEAAMTGESEPVRKQRGDSVLSGTVVEEGRLRVYAEHVGHRTAAARIADYVEDSLTAKSQAQLGAARLADRLVPAVLGLAGTTWLLSGDWQRAAAVLQADYSCALKLATPVAFKAGMYRSGKQGILFKGGDVVERLAEADTFVFDKTGTLTTGLLAVTDSITFDPNYSATDLIDLAASVEEHYFHPLALAVVEAARKHQGRHFDHKEVEFIAAHGVASVIDGQRIVVGSRHFVEEDEGIPVDAQRAVLDRLFREGKTLLYIGFGGRLLGVIALKDQLRESSAATLARLRRLGVRRIVMLTGDHRARAAELAEQLGIDEFHAELLPEGKAEIVARMTAAGARVAFVGDGINDAPALAGAHVGIAMQRGADLARLTADVALLEDHFERVADARELAVATMQRIDNNFRLTVGANTAILAAAAFGKLSPIASSVLHNGSTIAILLNALRSVRLRPE</sequence>